<dbReference type="PANTHER" id="PTHR31718">
    <property type="entry name" value="PLAT DOMAIN-CONTAINING PROTEIN"/>
    <property type="match status" value="1"/>
</dbReference>
<dbReference type="InParanoid" id="K1PVF1"/>
<accession>K1PVF1</accession>
<gene>
    <name evidence="2" type="ORF">CGI_10011553</name>
</gene>
<evidence type="ECO:0000256" key="1">
    <source>
        <dbReference type="PROSITE-ProRule" id="PRU00152"/>
    </source>
</evidence>
<protein>
    <submittedName>
        <fullName evidence="2">Allene oxide synthase-lipoxygenase protein</fullName>
    </submittedName>
</protein>
<dbReference type="PANTHER" id="PTHR31718:SF60">
    <property type="entry name" value="LIPOXYGENASE HOMOLOGY DOMAIN-CONTAINING PROTEIN 1"/>
    <property type="match status" value="1"/>
</dbReference>
<comment type="caution">
    <text evidence="1">Lacks conserved residue(s) required for the propagation of feature annotation.</text>
</comment>
<reference evidence="2" key="1">
    <citation type="journal article" date="2012" name="Nature">
        <title>The oyster genome reveals stress adaptation and complexity of shell formation.</title>
        <authorList>
            <person name="Zhang G."/>
            <person name="Fang X."/>
            <person name="Guo X."/>
            <person name="Li L."/>
            <person name="Luo R."/>
            <person name="Xu F."/>
            <person name="Yang P."/>
            <person name="Zhang L."/>
            <person name="Wang X."/>
            <person name="Qi H."/>
            <person name="Xiong Z."/>
            <person name="Que H."/>
            <person name="Xie Y."/>
            <person name="Holland P.W."/>
            <person name="Paps J."/>
            <person name="Zhu Y."/>
            <person name="Wu F."/>
            <person name="Chen Y."/>
            <person name="Wang J."/>
            <person name="Peng C."/>
            <person name="Meng J."/>
            <person name="Yang L."/>
            <person name="Liu J."/>
            <person name="Wen B."/>
            <person name="Zhang N."/>
            <person name="Huang Z."/>
            <person name="Zhu Q."/>
            <person name="Feng Y."/>
            <person name="Mount A."/>
            <person name="Hedgecock D."/>
            <person name="Xu Z."/>
            <person name="Liu Y."/>
            <person name="Domazet-Loso T."/>
            <person name="Du Y."/>
            <person name="Sun X."/>
            <person name="Zhang S."/>
            <person name="Liu B."/>
            <person name="Cheng P."/>
            <person name="Jiang X."/>
            <person name="Li J."/>
            <person name="Fan D."/>
            <person name="Wang W."/>
            <person name="Fu W."/>
            <person name="Wang T."/>
            <person name="Wang B."/>
            <person name="Zhang J."/>
            <person name="Peng Z."/>
            <person name="Li Y."/>
            <person name="Li N."/>
            <person name="Wang J."/>
            <person name="Chen M."/>
            <person name="He Y."/>
            <person name="Tan F."/>
            <person name="Song X."/>
            <person name="Zheng Q."/>
            <person name="Huang R."/>
            <person name="Yang H."/>
            <person name="Du X."/>
            <person name="Chen L."/>
            <person name="Yang M."/>
            <person name="Gaffney P.M."/>
            <person name="Wang S."/>
            <person name="Luo L."/>
            <person name="She Z."/>
            <person name="Ming Y."/>
            <person name="Huang W."/>
            <person name="Zhang S."/>
            <person name="Huang B."/>
            <person name="Zhang Y."/>
            <person name="Qu T."/>
            <person name="Ni P."/>
            <person name="Miao G."/>
            <person name="Wang J."/>
            <person name="Wang Q."/>
            <person name="Steinberg C.E."/>
            <person name="Wang H."/>
            <person name="Li N."/>
            <person name="Qian L."/>
            <person name="Zhang G."/>
            <person name="Li Y."/>
            <person name="Yang H."/>
            <person name="Liu X."/>
            <person name="Wang J."/>
            <person name="Yin Y."/>
            <person name="Wang J."/>
        </authorList>
    </citation>
    <scope>NUCLEOTIDE SEQUENCE [LARGE SCALE GENOMIC DNA]</scope>
    <source>
        <strain evidence="2">05x7-T-G4-1.051#20</strain>
    </source>
</reference>
<dbReference type="SMART" id="SM00308">
    <property type="entry name" value="LH2"/>
    <property type="match status" value="1"/>
</dbReference>
<dbReference type="HOGENOM" id="CLU_1612391_0_0_1"/>
<organism evidence="2">
    <name type="scientific">Magallana gigas</name>
    <name type="common">Pacific oyster</name>
    <name type="synonym">Crassostrea gigas</name>
    <dbReference type="NCBI Taxonomy" id="29159"/>
    <lineage>
        <taxon>Eukaryota</taxon>
        <taxon>Metazoa</taxon>
        <taxon>Spiralia</taxon>
        <taxon>Lophotrochozoa</taxon>
        <taxon>Mollusca</taxon>
        <taxon>Bivalvia</taxon>
        <taxon>Autobranchia</taxon>
        <taxon>Pteriomorphia</taxon>
        <taxon>Ostreida</taxon>
        <taxon>Ostreoidea</taxon>
        <taxon>Ostreidae</taxon>
        <taxon>Magallana</taxon>
    </lineage>
</organism>
<dbReference type="InterPro" id="IPR001024">
    <property type="entry name" value="PLAT/LH2_dom"/>
</dbReference>
<evidence type="ECO:0000313" key="2">
    <source>
        <dbReference type="EMBL" id="EKC28332.1"/>
    </source>
</evidence>
<dbReference type="AlphaFoldDB" id="K1PVF1"/>
<sequence>MAGKSVSYKVVVKTGDKKRAGTDANVRVILHDDKGQKTKAAKLDNFLRDDFERGQIDKFTVKDVVDLDEIHQIELWRDDAGMYSDWFCDYVEVTINKKKQDFIFPIYRWIRPEFHYFIQHLDTFLPQDDPHKDQRDMDLEDIRLKYQYTQRVPGLPCQVCQIAFSEFPR</sequence>
<dbReference type="InterPro" id="IPR036392">
    <property type="entry name" value="PLAT/LH2_dom_sf"/>
</dbReference>
<name>K1PVF1_MAGGI</name>
<dbReference type="EMBL" id="JH823227">
    <property type="protein sequence ID" value="EKC28332.1"/>
    <property type="molecule type" value="Genomic_DNA"/>
</dbReference>
<dbReference type="Pfam" id="PF01477">
    <property type="entry name" value="PLAT"/>
    <property type="match status" value="1"/>
</dbReference>
<dbReference type="SUPFAM" id="SSF49723">
    <property type="entry name" value="Lipase/lipooxygenase domain (PLAT/LH2 domain)"/>
    <property type="match status" value="1"/>
</dbReference>
<dbReference type="Gene3D" id="2.40.180.10">
    <property type="entry name" value="Catalase core domain"/>
    <property type="match status" value="1"/>
</dbReference>
<proteinExistence type="predicted"/>
<dbReference type="PROSITE" id="PS50095">
    <property type="entry name" value="PLAT"/>
    <property type="match status" value="1"/>
</dbReference>